<dbReference type="PANTHER" id="PTHR43851:SF3">
    <property type="entry name" value="COENZYME Q8"/>
    <property type="match status" value="1"/>
</dbReference>
<evidence type="ECO:0000313" key="2">
    <source>
        <dbReference type="EMBL" id="MBL1079456.1"/>
    </source>
</evidence>
<organism evidence="2 3">
    <name type="scientific">Nocardia acididurans</name>
    <dbReference type="NCBI Taxonomy" id="2802282"/>
    <lineage>
        <taxon>Bacteria</taxon>
        <taxon>Bacillati</taxon>
        <taxon>Actinomycetota</taxon>
        <taxon>Actinomycetes</taxon>
        <taxon>Mycobacteriales</taxon>
        <taxon>Nocardiaceae</taxon>
        <taxon>Nocardia</taxon>
    </lineage>
</organism>
<dbReference type="Proteomes" id="UP000602198">
    <property type="component" value="Unassembled WGS sequence"/>
</dbReference>
<evidence type="ECO:0000313" key="3">
    <source>
        <dbReference type="Proteomes" id="UP000602198"/>
    </source>
</evidence>
<feature type="domain" description="ABC1 atypical kinase-like" evidence="1">
    <location>
        <begin position="28"/>
        <end position="171"/>
    </location>
</feature>
<name>A0ABS1MFM1_9NOCA</name>
<gene>
    <name evidence="2" type="ORF">JK358_34125</name>
</gene>
<proteinExistence type="predicted"/>
<protein>
    <recommendedName>
        <fullName evidence="1">ABC1 atypical kinase-like domain-containing protein</fullName>
    </recommendedName>
</protein>
<dbReference type="InterPro" id="IPR004147">
    <property type="entry name" value="ABC1_dom"/>
</dbReference>
<dbReference type="Pfam" id="PF03109">
    <property type="entry name" value="ABC1"/>
    <property type="match status" value="1"/>
</dbReference>
<dbReference type="EMBL" id="JAERRJ010000016">
    <property type="protein sequence ID" value="MBL1079456.1"/>
    <property type="molecule type" value="Genomic_DNA"/>
</dbReference>
<evidence type="ECO:0000259" key="1">
    <source>
        <dbReference type="Pfam" id="PF03109"/>
    </source>
</evidence>
<comment type="caution">
    <text evidence="2">The sequence shown here is derived from an EMBL/GenBank/DDBJ whole genome shotgun (WGS) entry which is preliminary data.</text>
</comment>
<dbReference type="PANTHER" id="PTHR43851">
    <property type="match status" value="1"/>
</dbReference>
<accession>A0ABS1MFM1</accession>
<dbReference type="InterPro" id="IPR051409">
    <property type="entry name" value="Atypical_kinase_ADCK"/>
</dbReference>
<sequence>MKAGQTLSLAAMTSMFEDAPAYQQALSRLHDNAPPMPYELTAAIIAAELGALPETLFAEFEPEPLAAASIGQVHAARLPGGGPVAVKAQYPGVAQAIRSDLANTELLASFFGILRAGVPNAVQLDVQSLMREISARIGEELDYRIEAANQADFAEVYRGPPFIRIPEVVPDSVPGGCSPWISPRAAGGRRH</sequence>
<dbReference type="SUPFAM" id="SSF56112">
    <property type="entry name" value="Protein kinase-like (PK-like)"/>
    <property type="match status" value="1"/>
</dbReference>
<keyword evidence="3" id="KW-1185">Reference proteome</keyword>
<reference evidence="2 3" key="1">
    <citation type="submission" date="2021-01" db="EMBL/GenBank/DDBJ databases">
        <title>WGS of actinomycetes isolated from Thailand.</title>
        <authorList>
            <person name="Thawai C."/>
        </authorList>
    </citation>
    <scope>NUCLEOTIDE SEQUENCE [LARGE SCALE GENOMIC DNA]</scope>
    <source>
        <strain evidence="2 3">LPG 2</strain>
    </source>
</reference>
<dbReference type="InterPro" id="IPR011009">
    <property type="entry name" value="Kinase-like_dom_sf"/>
</dbReference>